<keyword evidence="5" id="KW-0408">Iron</keyword>
<keyword evidence="6" id="KW-0503">Monooxygenase</keyword>
<name>A0A124GSV4_PENFR</name>
<comment type="similarity">
    <text evidence="2">Belongs to the cytochrome P450 family.</text>
</comment>
<comment type="caution">
    <text evidence="7">The sequence shown here is derived from an EMBL/GenBank/DDBJ whole genome shotgun (WGS) entry which is preliminary data.</text>
</comment>
<evidence type="ECO:0000256" key="1">
    <source>
        <dbReference type="ARBA" id="ARBA00001971"/>
    </source>
</evidence>
<dbReference type="GO" id="GO:0005506">
    <property type="term" value="F:iron ion binding"/>
    <property type="evidence" value="ECO:0007669"/>
    <property type="project" value="InterPro"/>
</dbReference>
<evidence type="ECO:0000256" key="6">
    <source>
        <dbReference type="ARBA" id="ARBA00023033"/>
    </source>
</evidence>
<dbReference type="GO" id="GO:0020037">
    <property type="term" value="F:heme binding"/>
    <property type="evidence" value="ECO:0007669"/>
    <property type="project" value="InterPro"/>
</dbReference>
<keyword evidence="8" id="KW-1185">Reference proteome</keyword>
<evidence type="ECO:0000256" key="4">
    <source>
        <dbReference type="ARBA" id="ARBA00022723"/>
    </source>
</evidence>
<dbReference type="PANTHER" id="PTHR24304">
    <property type="entry name" value="CYTOCHROME P450 FAMILY 7"/>
    <property type="match status" value="1"/>
</dbReference>
<proteinExistence type="inferred from homology"/>
<dbReference type="STRING" id="48697.A0A124GSV4"/>
<accession>A0A124GSV4</accession>
<keyword evidence="4" id="KW-0479">Metal-binding</keyword>
<reference evidence="7 8" key="1">
    <citation type="submission" date="2015-10" db="EMBL/GenBank/DDBJ databases">
        <title>Genome sequencing of Penicillium freii.</title>
        <authorList>
            <person name="Nguyen H.D."/>
            <person name="Visagie C.M."/>
            <person name="Seifert K.A."/>
        </authorList>
    </citation>
    <scope>NUCLEOTIDE SEQUENCE [LARGE SCALE GENOMIC DNA]</scope>
    <source>
        <strain evidence="7 8">DAOM 242723</strain>
    </source>
</reference>
<evidence type="ECO:0000256" key="2">
    <source>
        <dbReference type="ARBA" id="ARBA00010617"/>
    </source>
</evidence>
<evidence type="ECO:0008006" key="9">
    <source>
        <dbReference type="Google" id="ProtNLM"/>
    </source>
</evidence>
<dbReference type="InterPro" id="IPR050529">
    <property type="entry name" value="CYP450_sterol_14alpha_dmase"/>
</dbReference>
<dbReference type="GO" id="GO:0008395">
    <property type="term" value="F:steroid hydroxylase activity"/>
    <property type="evidence" value="ECO:0007669"/>
    <property type="project" value="TreeGrafter"/>
</dbReference>
<organism evidence="7 8">
    <name type="scientific">Penicillium freii</name>
    <dbReference type="NCBI Taxonomy" id="48697"/>
    <lineage>
        <taxon>Eukaryota</taxon>
        <taxon>Fungi</taxon>
        <taxon>Dikarya</taxon>
        <taxon>Ascomycota</taxon>
        <taxon>Pezizomycotina</taxon>
        <taxon>Eurotiomycetes</taxon>
        <taxon>Eurotiomycetidae</taxon>
        <taxon>Eurotiales</taxon>
        <taxon>Aspergillaceae</taxon>
        <taxon>Penicillium</taxon>
    </lineage>
</organism>
<keyword evidence="3" id="KW-0349">Heme</keyword>
<evidence type="ECO:0000256" key="5">
    <source>
        <dbReference type="ARBA" id="ARBA00023004"/>
    </source>
</evidence>
<dbReference type="GO" id="GO:0043386">
    <property type="term" value="P:mycotoxin biosynthetic process"/>
    <property type="evidence" value="ECO:0007669"/>
    <property type="project" value="UniProtKB-ARBA"/>
</dbReference>
<dbReference type="PANTHER" id="PTHR24304:SF2">
    <property type="entry name" value="24-HYDROXYCHOLESTEROL 7-ALPHA-HYDROXYLASE"/>
    <property type="match status" value="1"/>
</dbReference>
<dbReference type="Proteomes" id="UP000055045">
    <property type="component" value="Unassembled WGS sequence"/>
</dbReference>
<dbReference type="InterPro" id="IPR036396">
    <property type="entry name" value="Cyt_P450_sf"/>
</dbReference>
<evidence type="ECO:0000313" key="7">
    <source>
        <dbReference type="EMBL" id="KUM65603.1"/>
    </source>
</evidence>
<dbReference type="GO" id="GO:0016705">
    <property type="term" value="F:oxidoreductase activity, acting on paired donors, with incorporation or reduction of molecular oxygen"/>
    <property type="evidence" value="ECO:0007669"/>
    <property type="project" value="InterPro"/>
</dbReference>
<gene>
    <name evidence="7" type="ORF">ACN42_g1448</name>
</gene>
<dbReference type="InterPro" id="IPR001128">
    <property type="entry name" value="Cyt_P450"/>
</dbReference>
<evidence type="ECO:0000256" key="3">
    <source>
        <dbReference type="ARBA" id="ARBA00022617"/>
    </source>
</evidence>
<sequence length="215" mass="24333">MAEAALVALMGSRIVELNPDFWPAMWEFARLAPRLMWGLPRWMSPKPWKIRSEFHAMCRRYLDAGDREFDWDGPDVDAEWEPLYGSRMARELISWSKKNLSPETTAGMVATFVFGTNANLVPMSLWAMMELIADPELYRAVREECLAASSVDLVTGERTFDPQSLLAKPLLQSVYIETLRLHISINVTREVTQAIKLDGHLLIPGSLIQAPSQIG</sequence>
<dbReference type="Pfam" id="PF00067">
    <property type="entry name" value="p450"/>
    <property type="match status" value="1"/>
</dbReference>
<comment type="cofactor">
    <cofactor evidence="1">
        <name>heme</name>
        <dbReference type="ChEBI" id="CHEBI:30413"/>
    </cofactor>
</comment>
<dbReference type="SUPFAM" id="SSF48264">
    <property type="entry name" value="Cytochrome P450"/>
    <property type="match status" value="1"/>
</dbReference>
<dbReference type="Gene3D" id="1.10.630.10">
    <property type="entry name" value="Cytochrome P450"/>
    <property type="match status" value="1"/>
</dbReference>
<dbReference type="AlphaFoldDB" id="A0A124GSV4"/>
<protein>
    <recommendedName>
        <fullName evidence="9">Cytochrome P450</fullName>
    </recommendedName>
</protein>
<dbReference type="EMBL" id="LLXE01000023">
    <property type="protein sequence ID" value="KUM65603.1"/>
    <property type="molecule type" value="Genomic_DNA"/>
</dbReference>
<evidence type="ECO:0000313" key="8">
    <source>
        <dbReference type="Proteomes" id="UP000055045"/>
    </source>
</evidence>
<keyword evidence="6" id="KW-0560">Oxidoreductase</keyword>